<accession>A0ABD3D7G7</accession>
<dbReference type="NCBIfam" id="TIGR00231">
    <property type="entry name" value="small_GTP"/>
    <property type="match status" value="1"/>
</dbReference>
<dbReference type="EMBL" id="JAVIJP010000026">
    <property type="protein sequence ID" value="KAL3636692.1"/>
    <property type="molecule type" value="Genomic_DNA"/>
</dbReference>
<evidence type="ECO:0000313" key="11">
    <source>
        <dbReference type="Proteomes" id="UP001632038"/>
    </source>
</evidence>
<evidence type="ECO:0000256" key="2">
    <source>
        <dbReference type="ARBA" id="ARBA00010142"/>
    </source>
</evidence>
<reference evidence="11" key="1">
    <citation type="journal article" date="2024" name="IScience">
        <title>Strigolactones Initiate the Formation of Haustorium-like Structures in Castilleja.</title>
        <authorList>
            <person name="Buerger M."/>
            <person name="Peterson D."/>
            <person name="Chory J."/>
        </authorList>
    </citation>
    <scope>NUCLEOTIDE SEQUENCE [LARGE SCALE GENOMIC DNA]</scope>
</reference>
<dbReference type="InterPro" id="IPR001806">
    <property type="entry name" value="Small_GTPase"/>
</dbReference>
<evidence type="ECO:0000256" key="8">
    <source>
        <dbReference type="SAM" id="MobiDB-lite"/>
    </source>
</evidence>
<comment type="caution">
    <text evidence="10">The sequence shown here is derived from an EMBL/GenBank/DDBJ whole genome shotgun (WGS) entry which is preliminary data.</text>
</comment>
<organism evidence="10 11">
    <name type="scientific">Castilleja foliolosa</name>
    <dbReference type="NCBI Taxonomy" id="1961234"/>
    <lineage>
        <taxon>Eukaryota</taxon>
        <taxon>Viridiplantae</taxon>
        <taxon>Streptophyta</taxon>
        <taxon>Embryophyta</taxon>
        <taxon>Tracheophyta</taxon>
        <taxon>Spermatophyta</taxon>
        <taxon>Magnoliopsida</taxon>
        <taxon>eudicotyledons</taxon>
        <taxon>Gunneridae</taxon>
        <taxon>Pentapetalae</taxon>
        <taxon>asterids</taxon>
        <taxon>lamiids</taxon>
        <taxon>Lamiales</taxon>
        <taxon>Orobanchaceae</taxon>
        <taxon>Pedicularideae</taxon>
        <taxon>Castillejinae</taxon>
        <taxon>Castilleja</taxon>
    </lineage>
</organism>
<dbReference type="GO" id="GO:0006508">
    <property type="term" value="P:proteolysis"/>
    <property type="evidence" value="ECO:0007669"/>
    <property type="project" value="UniProtKB-KW"/>
</dbReference>
<evidence type="ECO:0000256" key="7">
    <source>
        <dbReference type="ARBA" id="ARBA00023288"/>
    </source>
</evidence>
<dbReference type="PROSITE" id="PS51420">
    <property type="entry name" value="RHO"/>
    <property type="match status" value="1"/>
</dbReference>
<keyword evidence="3" id="KW-0645">Protease</keyword>
<dbReference type="PROSITE" id="PS50600">
    <property type="entry name" value="ULP_PROTEASE"/>
    <property type="match status" value="1"/>
</dbReference>
<dbReference type="SMART" id="SM00173">
    <property type="entry name" value="RAS"/>
    <property type="match status" value="1"/>
</dbReference>
<protein>
    <recommendedName>
        <fullName evidence="9">Ubiquitin-like protease family profile domain-containing protein</fullName>
    </recommendedName>
</protein>
<evidence type="ECO:0000259" key="9">
    <source>
        <dbReference type="PROSITE" id="PS50600"/>
    </source>
</evidence>
<sequence>MKETSEDLYSNFRNLKFIPLELPQQQNSYDCGLFLLHYVEIFLEEVCSCDSLIFTSAVVRVSDNLCVFLFLCLHVGYFTSLMMPRKPKFYCIVSSVSSFLRSSYDYVPTVFDNFSANVSVDGQTVNLGLWDTAGQEDYNRVRPLSYRGADVFILAFSLISKPSFENISKKTARNFTCQARVTRIHDNRSWYYVHCSKCSQKLYPEQDNDEVIFVCKDDDDIVPNFRRYRELSDEVTRQRGNDIDIYSDNSTPQTQHLKKTATGNSRRNKSTHNFYWKPKHA</sequence>
<dbReference type="SUPFAM" id="SSF52540">
    <property type="entry name" value="P-loop containing nucleoside triphosphate hydrolases"/>
    <property type="match status" value="1"/>
</dbReference>
<keyword evidence="6" id="KW-0342">GTP-binding</keyword>
<feature type="domain" description="Ubiquitin-like protease family profile" evidence="9">
    <location>
        <begin position="1"/>
        <end position="42"/>
    </location>
</feature>
<comment type="similarity">
    <text evidence="2">Belongs to the small GTPase superfamily. Rho family.</text>
</comment>
<keyword evidence="11" id="KW-1185">Reference proteome</keyword>
<dbReference type="Gene3D" id="3.40.50.300">
    <property type="entry name" value="P-loop containing nucleotide triphosphate hydrolases"/>
    <property type="match status" value="1"/>
</dbReference>
<dbReference type="AlphaFoldDB" id="A0ABD3D7G7"/>
<gene>
    <name evidence="10" type="ORF">CASFOL_018991</name>
</gene>
<dbReference type="InterPro" id="IPR005225">
    <property type="entry name" value="Small_GTP-bd"/>
</dbReference>
<feature type="region of interest" description="Disordered" evidence="8">
    <location>
        <begin position="242"/>
        <end position="281"/>
    </location>
</feature>
<feature type="compositionally biased region" description="Polar residues" evidence="8">
    <location>
        <begin position="247"/>
        <end position="265"/>
    </location>
</feature>
<comment type="similarity">
    <text evidence="1">Belongs to the peptidase C48 family.</text>
</comment>
<dbReference type="PANTHER" id="PTHR24072">
    <property type="entry name" value="RHO FAMILY GTPASE"/>
    <property type="match status" value="1"/>
</dbReference>
<evidence type="ECO:0000256" key="3">
    <source>
        <dbReference type="ARBA" id="ARBA00022670"/>
    </source>
</evidence>
<keyword evidence="7" id="KW-0449">Lipoprotein</keyword>
<dbReference type="GO" id="GO:0005525">
    <property type="term" value="F:GTP binding"/>
    <property type="evidence" value="ECO:0007669"/>
    <property type="project" value="UniProtKB-KW"/>
</dbReference>
<dbReference type="Gene3D" id="3.30.310.130">
    <property type="entry name" value="Ubiquitin-related"/>
    <property type="match status" value="1"/>
</dbReference>
<dbReference type="GO" id="GO:0008233">
    <property type="term" value="F:peptidase activity"/>
    <property type="evidence" value="ECO:0007669"/>
    <property type="project" value="UniProtKB-KW"/>
</dbReference>
<proteinExistence type="inferred from homology"/>
<evidence type="ECO:0000256" key="6">
    <source>
        <dbReference type="ARBA" id="ARBA00023134"/>
    </source>
</evidence>
<dbReference type="PRINTS" id="PR00449">
    <property type="entry name" value="RASTRNSFRMNG"/>
</dbReference>
<keyword evidence="4" id="KW-0547">Nucleotide-binding</keyword>
<dbReference type="Pfam" id="PF02902">
    <property type="entry name" value="Peptidase_C48"/>
    <property type="match status" value="1"/>
</dbReference>
<dbReference type="Proteomes" id="UP001632038">
    <property type="component" value="Unassembled WGS sequence"/>
</dbReference>
<dbReference type="InterPro" id="IPR027417">
    <property type="entry name" value="P-loop_NTPase"/>
</dbReference>
<dbReference type="SUPFAM" id="SSF54001">
    <property type="entry name" value="Cysteine proteinases"/>
    <property type="match status" value="1"/>
</dbReference>
<evidence type="ECO:0000256" key="4">
    <source>
        <dbReference type="ARBA" id="ARBA00022741"/>
    </source>
</evidence>
<dbReference type="InterPro" id="IPR003578">
    <property type="entry name" value="Small_GTPase_Rho"/>
</dbReference>
<dbReference type="SMART" id="SM00174">
    <property type="entry name" value="RHO"/>
    <property type="match status" value="1"/>
</dbReference>
<dbReference type="InterPro" id="IPR038765">
    <property type="entry name" value="Papain-like_cys_pep_sf"/>
</dbReference>
<dbReference type="Gene3D" id="1.10.418.20">
    <property type="match status" value="1"/>
</dbReference>
<evidence type="ECO:0000313" key="10">
    <source>
        <dbReference type="EMBL" id="KAL3636692.1"/>
    </source>
</evidence>
<evidence type="ECO:0000256" key="1">
    <source>
        <dbReference type="ARBA" id="ARBA00005234"/>
    </source>
</evidence>
<dbReference type="Pfam" id="PF00071">
    <property type="entry name" value="Ras"/>
    <property type="match status" value="1"/>
</dbReference>
<name>A0ABD3D7G7_9LAMI</name>
<dbReference type="InterPro" id="IPR003653">
    <property type="entry name" value="Peptidase_C48_C"/>
</dbReference>
<keyword evidence="5" id="KW-0378">Hydrolase</keyword>
<evidence type="ECO:0000256" key="5">
    <source>
        <dbReference type="ARBA" id="ARBA00022801"/>
    </source>
</evidence>